<evidence type="ECO:0000256" key="12">
    <source>
        <dbReference type="SAM" id="MobiDB-lite"/>
    </source>
</evidence>
<keyword evidence="3 11" id="KW-0732">Signal</keyword>
<feature type="non-terminal residue" evidence="14">
    <location>
        <position position="1"/>
    </location>
</feature>
<sequence>MRALLQLLAITSTTLAASVISIKDIVNRETPEFETTLKEIDFSQKETLEPADLIKLGIDVKSDPTMGNKIEGDIVADPEPEKKSSRTTRNAIRQNYRRWPSGEIPYTLSSQYGTYARSVIAKAMKEYHDKTCVRFIPRDAAKHNDYVYIHPDDGCYSLVGRTGGRQPLSLDSGCIQVGTIVHELMHAVGFFHEQSRSDRDDFLEIVWGNVMKGADDQFEKYTNAVIDHLGEPYDFSSIMHYGPYAFSGNGKKTLQPKKGNAERMGQRVAFSDIDVRKINRLYQCPVKNQVIGNSVLETQPKIEATSKPQPFQPIQNRSNFRLGTFSSKRIRIISG</sequence>
<dbReference type="InterPro" id="IPR001506">
    <property type="entry name" value="Peptidase_M12A"/>
</dbReference>
<dbReference type="Gene3D" id="3.40.390.10">
    <property type="entry name" value="Collagenase (Catalytic Domain)"/>
    <property type="match status" value="1"/>
</dbReference>
<comment type="caution">
    <text evidence="14">The sequence shown here is derived from an EMBL/GenBank/DDBJ whole genome shotgun (WGS) entry which is preliminary data.</text>
</comment>
<name>A0AA36D5E2_9BILA</name>
<evidence type="ECO:0000256" key="7">
    <source>
        <dbReference type="ARBA" id="ARBA00023145"/>
    </source>
</evidence>
<dbReference type="SMART" id="SM00235">
    <property type="entry name" value="ZnMc"/>
    <property type="match status" value="1"/>
</dbReference>
<feature type="chain" id="PRO_5041485769" description="Metalloendopeptidase" evidence="11">
    <location>
        <begin position="17"/>
        <end position="335"/>
    </location>
</feature>
<dbReference type="FunFam" id="3.40.390.10:FF:000015">
    <property type="entry name" value="Meprin A subunit"/>
    <property type="match status" value="1"/>
</dbReference>
<dbReference type="PRINTS" id="PR00480">
    <property type="entry name" value="ASTACIN"/>
</dbReference>
<keyword evidence="9" id="KW-0325">Glycoprotein</keyword>
<dbReference type="GO" id="GO:0004222">
    <property type="term" value="F:metalloendopeptidase activity"/>
    <property type="evidence" value="ECO:0007669"/>
    <property type="project" value="UniProtKB-UniRule"/>
</dbReference>
<feature type="signal peptide" evidence="11">
    <location>
        <begin position="1"/>
        <end position="16"/>
    </location>
</feature>
<evidence type="ECO:0000256" key="8">
    <source>
        <dbReference type="ARBA" id="ARBA00023157"/>
    </source>
</evidence>
<evidence type="ECO:0000313" key="15">
    <source>
        <dbReference type="Proteomes" id="UP001177023"/>
    </source>
</evidence>
<evidence type="ECO:0000256" key="10">
    <source>
        <dbReference type="PROSITE-ProRule" id="PRU01211"/>
    </source>
</evidence>
<protein>
    <recommendedName>
        <fullName evidence="11">Metalloendopeptidase</fullName>
        <ecNumber evidence="11">3.4.24.-</ecNumber>
    </recommendedName>
</protein>
<evidence type="ECO:0000256" key="1">
    <source>
        <dbReference type="ARBA" id="ARBA00022670"/>
    </source>
</evidence>
<dbReference type="SUPFAM" id="SSF55486">
    <property type="entry name" value="Metalloproteases ('zincins'), catalytic domain"/>
    <property type="match status" value="1"/>
</dbReference>
<keyword evidence="5 10" id="KW-0862">Zinc</keyword>
<evidence type="ECO:0000259" key="13">
    <source>
        <dbReference type="PROSITE" id="PS51864"/>
    </source>
</evidence>
<gene>
    <name evidence="14" type="ORF">MSPICULIGERA_LOCUS19190</name>
</gene>
<dbReference type="CDD" id="cd04280">
    <property type="entry name" value="ZnMc_astacin_like"/>
    <property type="match status" value="1"/>
</dbReference>
<keyword evidence="1 10" id="KW-0645">Protease</keyword>
<keyword evidence="6 10" id="KW-0482">Metalloprotease</keyword>
<feature type="domain" description="Peptidase M12A" evidence="13">
    <location>
        <begin position="90"/>
        <end position="285"/>
    </location>
</feature>
<evidence type="ECO:0000256" key="6">
    <source>
        <dbReference type="ARBA" id="ARBA00023049"/>
    </source>
</evidence>
<evidence type="ECO:0000256" key="11">
    <source>
        <dbReference type="RuleBase" id="RU361183"/>
    </source>
</evidence>
<reference evidence="14" key="1">
    <citation type="submission" date="2023-06" db="EMBL/GenBank/DDBJ databases">
        <authorList>
            <person name="Delattre M."/>
        </authorList>
    </citation>
    <scope>NUCLEOTIDE SEQUENCE</scope>
    <source>
        <strain evidence="14">AF72</strain>
    </source>
</reference>
<feature type="binding site" evidence="10">
    <location>
        <position position="192"/>
    </location>
    <ligand>
        <name>Zn(2+)</name>
        <dbReference type="ChEBI" id="CHEBI:29105"/>
        <note>catalytic</note>
    </ligand>
</feature>
<evidence type="ECO:0000256" key="9">
    <source>
        <dbReference type="ARBA" id="ARBA00023180"/>
    </source>
</evidence>
<evidence type="ECO:0000256" key="3">
    <source>
        <dbReference type="ARBA" id="ARBA00022729"/>
    </source>
</evidence>
<comment type="caution">
    <text evidence="10">Lacks conserved residue(s) required for the propagation of feature annotation.</text>
</comment>
<dbReference type="GO" id="GO:0008270">
    <property type="term" value="F:zinc ion binding"/>
    <property type="evidence" value="ECO:0007669"/>
    <property type="project" value="UniProtKB-UniRule"/>
</dbReference>
<keyword evidence="8" id="KW-1015">Disulfide bond</keyword>
<evidence type="ECO:0000313" key="14">
    <source>
        <dbReference type="EMBL" id="CAJ0581021.1"/>
    </source>
</evidence>
<evidence type="ECO:0000256" key="4">
    <source>
        <dbReference type="ARBA" id="ARBA00022801"/>
    </source>
</evidence>
<dbReference type="PANTHER" id="PTHR10127">
    <property type="entry name" value="DISCOIDIN, CUB, EGF, LAMININ , AND ZINC METALLOPROTEASE DOMAIN CONTAINING"/>
    <property type="match status" value="1"/>
</dbReference>
<dbReference type="EC" id="3.4.24.-" evidence="11"/>
<feature type="region of interest" description="Disordered" evidence="12">
    <location>
        <begin position="69"/>
        <end position="91"/>
    </location>
</feature>
<keyword evidence="15" id="KW-1185">Reference proteome</keyword>
<accession>A0AA36D5E2</accession>
<dbReference type="InterPro" id="IPR034035">
    <property type="entry name" value="Astacin-like_dom"/>
</dbReference>
<dbReference type="AlphaFoldDB" id="A0AA36D5E2"/>
<proteinExistence type="predicted"/>
<dbReference type="Proteomes" id="UP001177023">
    <property type="component" value="Unassembled WGS sequence"/>
</dbReference>
<feature type="binding site" evidence="10">
    <location>
        <position position="182"/>
    </location>
    <ligand>
        <name>Zn(2+)</name>
        <dbReference type="ChEBI" id="CHEBI:29105"/>
        <note>catalytic</note>
    </ligand>
</feature>
<feature type="active site" evidence="10">
    <location>
        <position position="183"/>
    </location>
</feature>
<dbReference type="InterPro" id="IPR006026">
    <property type="entry name" value="Peptidase_Metallo"/>
</dbReference>
<dbReference type="PROSITE" id="PS51864">
    <property type="entry name" value="ASTACIN"/>
    <property type="match status" value="1"/>
</dbReference>
<organism evidence="14 15">
    <name type="scientific">Mesorhabditis spiculigera</name>
    <dbReference type="NCBI Taxonomy" id="96644"/>
    <lineage>
        <taxon>Eukaryota</taxon>
        <taxon>Metazoa</taxon>
        <taxon>Ecdysozoa</taxon>
        <taxon>Nematoda</taxon>
        <taxon>Chromadorea</taxon>
        <taxon>Rhabditida</taxon>
        <taxon>Rhabditina</taxon>
        <taxon>Rhabditomorpha</taxon>
        <taxon>Rhabditoidea</taxon>
        <taxon>Rhabditidae</taxon>
        <taxon>Mesorhabditinae</taxon>
        <taxon>Mesorhabditis</taxon>
    </lineage>
</organism>
<keyword evidence="4 10" id="KW-0378">Hydrolase</keyword>
<dbReference type="Pfam" id="PF01400">
    <property type="entry name" value="Astacin"/>
    <property type="match status" value="1"/>
</dbReference>
<dbReference type="PANTHER" id="PTHR10127:SF818">
    <property type="entry name" value="ZINC METALLOPROTEINASE NAS-4"/>
    <property type="match status" value="1"/>
</dbReference>
<feature type="binding site" evidence="10">
    <location>
        <position position="186"/>
    </location>
    <ligand>
        <name>Zn(2+)</name>
        <dbReference type="ChEBI" id="CHEBI:29105"/>
        <note>catalytic</note>
    </ligand>
</feature>
<keyword evidence="7" id="KW-0865">Zymogen</keyword>
<evidence type="ECO:0000256" key="5">
    <source>
        <dbReference type="ARBA" id="ARBA00022833"/>
    </source>
</evidence>
<comment type="cofactor">
    <cofactor evidence="10 11">
        <name>Zn(2+)</name>
        <dbReference type="ChEBI" id="CHEBI:29105"/>
    </cofactor>
    <text evidence="10 11">Binds 1 zinc ion per subunit.</text>
</comment>
<dbReference type="InterPro" id="IPR024079">
    <property type="entry name" value="MetalloPept_cat_dom_sf"/>
</dbReference>
<evidence type="ECO:0000256" key="2">
    <source>
        <dbReference type="ARBA" id="ARBA00022723"/>
    </source>
</evidence>
<keyword evidence="2 10" id="KW-0479">Metal-binding</keyword>
<dbReference type="GO" id="GO:0006508">
    <property type="term" value="P:proteolysis"/>
    <property type="evidence" value="ECO:0007669"/>
    <property type="project" value="UniProtKB-KW"/>
</dbReference>
<dbReference type="EMBL" id="CATQJA010002662">
    <property type="protein sequence ID" value="CAJ0581021.1"/>
    <property type="molecule type" value="Genomic_DNA"/>
</dbReference>